<dbReference type="AlphaFoldDB" id="W1PIB6"/>
<accession>W1PIB6</accession>
<proteinExistence type="predicted"/>
<protein>
    <submittedName>
        <fullName evidence="1">Uncharacterized protein</fullName>
    </submittedName>
</protein>
<evidence type="ECO:0000313" key="2">
    <source>
        <dbReference type="Proteomes" id="UP000017836"/>
    </source>
</evidence>
<dbReference type="EMBL" id="KI393609">
    <property type="protein sequence ID" value="ERN07733.1"/>
    <property type="molecule type" value="Genomic_DNA"/>
</dbReference>
<sequence length="92" mass="10383">MNLGPKAVVPPRPPKIHPSRLPLFPILKLLLSPVLNPLLKLAKPLLSLAESPLEKVEAAPFHREIGWDPPPHLQEIHYHMRKEPLCFARVVS</sequence>
<evidence type="ECO:0000313" key="1">
    <source>
        <dbReference type="EMBL" id="ERN07733.1"/>
    </source>
</evidence>
<name>W1PIB6_AMBTC</name>
<dbReference type="Proteomes" id="UP000017836">
    <property type="component" value="Unassembled WGS sequence"/>
</dbReference>
<organism evidence="1 2">
    <name type="scientific">Amborella trichopoda</name>
    <dbReference type="NCBI Taxonomy" id="13333"/>
    <lineage>
        <taxon>Eukaryota</taxon>
        <taxon>Viridiplantae</taxon>
        <taxon>Streptophyta</taxon>
        <taxon>Embryophyta</taxon>
        <taxon>Tracheophyta</taxon>
        <taxon>Spermatophyta</taxon>
        <taxon>Magnoliopsida</taxon>
        <taxon>Amborellales</taxon>
        <taxon>Amborellaceae</taxon>
        <taxon>Amborella</taxon>
    </lineage>
</organism>
<dbReference type="HOGENOM" id="CLU_2416217_0_0_1"/>
<reference evidence="2" key="1">
    <citation type="journal article" date="2013" name="Science">
        <title>The Amborella genome and the evolution of flowering plants.</title>
        <authorList>
            <consortium name="Amborella Genome Project"/>
        </authorList>
    </citation>
    <scope>NUCLEOTIDE SEQUENCE [LARGE SCALE GENOMIC DNA]</scope>
</reference>
<gene>
    <name evidence="1" type="ORF">AMTR_s00012p00059870</name>
</gene>
<dbReference type="Gramene" id="ERN07733">
    <property type="protein sequence ID" value="ERN07733"/>
    <property type="gene ID" value="AMTR_s00012p00059870"/>
</dbReference>
<keyword evidence="2" id="KW-1185">Reference proteome</keyword>